<protein>
    <recommendedName>
        <fullName evidence="2">peptidoglycan lytic exotransglycosylase</fullName>
        <ecNumber evidence="2">4.2.2.n1</ecNumber>
    </recommendedName>
    <alternativeName>
        <fullName evidence="5">Murein hydrolase A</fullName>
    </alternativeName>
</protein>
<dbReference type="GO" id="GO:0004553">
    <property type="term" value="F:hydrolase activity, hydrolyzing O-glycosyl compounds"/>
    <property type="evidence" value="ECO:0007669"/>
    <property type="project" value="InterPro"/>
</dbReference>
<dbReference type="RefSeq" id="WP_108179301.1">
    <property type="nucleotide sequence ID" value="NZ_PZZL01000012.1"/>
</dbReference>
<dbReference type="Gene3D" id="2.40.240.50">
    <property type="entry name" value="Barwin-like endoglucanases"/>
    <property type="match status" value="1"/>
</dbReference>
<dbReference type="SUPFAM" id="SSF50685">
    <property type="entry name" value="Barwin-like endoglucanases"/>
    <property type="match status" value="1"/>
</dbReference>
<keyword evidence="7" id="KW-0732">Signal</keyword>
<dbReference type="OrthoDB" id="9783686at2"/>
<organism evidence="9 10">
    <name type="scientific">Phreatobacter oligotrophus</name>
    <dbReference type="NCBI Taxonomy" id="1122261"/>
    <lineage>
        <taxon>Bacteria</taxon>
        <taxon>Pseudomonadati</taxon>
        <taxon>Pseudomonadota</taxon>
        <taxon>Alphaproteobacteria</taxon>
        <taxon>Hyphomicrobiales</taxon>
        <taxon>Phreatobacteraceae</taxon>
        <taxon>Phreatobacter</taxon>
    </lineage>
</organism>
<dbReference type="EC" id="4.2.2.n1" evidence="2"/>
<proteinExistence type="predicted"/>
<evidence type="ECO:0000259" key="8">
    <source>
        <dbReference type="SMART" id="SM00925"/>
    </source>
</evidence>
<feature type="domain" description="Lytic transglycosylase MltA" evidence="8">
    <location>
        <begin position="218"/>
        <end position="372"/>
    </location>
</feature>
<dbReference type="InterPro" id="IPR010611">
    <property type="entry name" value="3D_dom"/>
</dbReference>
<dbReference type="GO" id="GO:0009253">
    <property type="term" value="P:peptidoglycan catabolic process"/>
    <property type="evidence" value="ECO:0007669"/>
    <property type="project" value="TreeGrafter"/>
</dbReference>
<keyword evidence="3" id="KW-0456">Lyase</keyword>
<dbReference type="Pfam" id="PF03562">
    <property type="entry name" value="MltA"/>
    <property type="match status" value="1"/>
</dbReference>
<dbReference type="GO" id="GO:0009254">
    <property type="term" value="P:peptidoglycan turnover"/>
    <property type="evidence" value="ECO:0007669"/>
    <property type="project" value="InterPro"/>
</dbReference>
<reference evidence="9 10" key="1">
    <citation type="submission" date="2018-04" db="EMBL/GenBank/DDBJ databases">
        <title>Genomic Encyclopedia of Archaeal and Bacterial Type Strains, Phase II (KMG-II): from individual species to whole genera.</title>
        <authorList>
            <person name="Goeker M."/>
        </authorList>
    </citation>
    <scope>NUCLEOTIDE SEQUENCE [LARGE SCALE GENOMIC DNA]</scope>
    <source>
        <strain evidence="9 10">DSM 25521</strain>
    </source>
</reference>
<dbReference type="GO" id="GO:0008933">
    <property type="term" value="F:peptidoglycan lytic transglycosylase activity"/>
    <property type="evidence" value="ECO:0007669"/>
    <property type="project" value="TreeGrafter"/>
</dbReference>
<comment type="catalytic activity">
    <reaction evidence="1">
        <text>Exolytic cleavage of the (1-&gt;4)-beta-glycosidic linkage between N-acetylmuramic acid (MurNAc) and N-acetylglucosamine (GlcNAc) residues in peptidoglycan, from either the reducing or the non-reducing ends of the peptidoglycan chains, with concomitant formation of a 1,6-anhydrobond in the MurNAc residue.</text>
        <dbReference type="EC" id="4.2.2.n1"/>
    </reaction>
</comment>
<dbReference type="InterPro" id="IPR026044">
    <property type="entry name" value="MltA"/>
</dbReference>
<evidence type="ECO:0000256" key="3">
    <source>
        <dbReference type="ARBA" id="ARBA00023239"/>
    </source>
</evidence>
<dbReference type="EMBL" id="PZZL01000012">
    <property type="protein sequence ID" value="PTM50882.1"/>
    <property type="molecule type" value="Genomic_DNA"/>
</dbReference>
<dbReference type="GO" id="GO:0071555">
    <property type="term" value="P:cell wall organization"/>
    <property type="evidence" value="ECO:0007669"/>
    <property type="project" value="UniProtKB-KW"/>
</dbReference>
<gene>
    <name evidence="9" type="ORF">C8P69_11244</name>
</gene>
<accession>A0A2T4YXI9</accession>
<feature type="compositionally biased region" description="Low complexity" evidence="6">
    <location>
        <begin position="50"/>
        <end position="60"/>
    </location>
</feature>
<evidence type="ECO:0000256" key="1">
    <source>
        <dbReference type="ARBA" id="ARBA00001420"/>
    </source>
</evidence>
<dbReference type="InterPro" id="IPR036908">
    <property type="entry name" value="RlpA-like_sf"/>
</dbReference>
<feature type="region of interest" description="Disordered" evidence="6">
    <location>
        <begin position="50"/>
        <end position="102"/>
    </location>
</feature>
<keyword evidence="10" id="KW-1185">Reference proteome</keyword>
<dbReference type="SMART" id="SM00925">
    <property type="entry name" value="MltA"/>
    <property type="match status" value="1"/>
</dbReference>
<evidence type="ECO:0000256" key="5">
    <source>
        <dbReference type="ARBA" id="ARBA00030918"/>
    </source>
</evidence>
<name>A0A2T4YXI9_9HYPH</name>
<comment type="caution">
    <text evidence="9">The sequence shown here is derived from an EMBL/GenBank/DDBJ whole genome shotgun (WGS) entry which is preliminary data.</text>
</comment>
<dbReference type="InterPro" id="IPR005300">
    <property type="entry name" value="MltA_B"/>
</dbReference>
<dbReference type="CDD" id="cd14668">
    <property type="entry name" value="mlta_B"/>
    <property type="match status" value="1"/>
</dbReference>
<feature type="compositionally biased region" description="Pro residues" evidence="6">
    <location>
        <begin position="61"/>
        <end position="72"/>
    </location>
</feature>
<feature type="compositionally biased region" description="Low complexity" evidence="6">
    <location>
        <begin position="87"/>
        <end position="102"/>
    </location>
</feature>
<evidence type="ECO:0000256" key="2">
    <source>
        <dbReference type="ARBA" id="ARBA00012587"/>
    </source>
</evidence>
<evidence type="ECO:0000256" key="7">
    <source>
        <dbReference type="SAM" id="SignalP"/>
    </source>
</evidence>
<feature type="signal peptide" evidence="7">
    <location>
        <begin position="1"/>
        <end position="32"/>
    </location>
</feature>
<dbReference type="Proteomes" id="UP000241808">
    <property type="component" value="Unassembled WGS sequence"/>
</dbReference>
<evidence type="ECO:0000313" key="10">
    <source>
        <dbReference type="Proteomes" id="UP000241808"/>
    </source>
</evidence>
<dbReference type="PANTHER" id="PTHR30124">
    <property type="entry name" value="MEMBRANE-BOUND LYTIC MUREIN TRANSGLYCOSYLASE A"/>
    <property type="match status" value="1"/>
</dbReference>
<feature type="chain" id="PRO_5015475153" description="peptidoglycan lytic exotransglycosylase" evidence="7">
    <location>
        <begin position="33"/>
        <end position="491"/>
    </location>
</feature>
<dbReference type="Gene3D" id="2.40.40.10">
    <property type="entry name" value="RlpA-like domain"/>
    <property type="match status" value="1"/>
</dbReference>
<evidence type="ECO:0000313" key="9">
    <source>
        <dbReference type="EMBL" id="PTM50882.1"/>
    </source>
</evidence>
<evidence type="ECO:0000256" key="4">
    <source>
        <dbReference type="ARBA" id="ARBA00023316"/>
    </source>
</evidence>
<dbReference type="GO" id="GO:0019867">
    <property type="term" value="C:outer membrane"/>
    <property type="evidence" value="ECO:0007669"/>
    <property type="project" value="InterPro"/>
</dbReference>
<sequence length="491" mass="52652">MRWRSTRLSLIRPAAAGLILAASLFAAAPATAGSNDLLFLLPPPAPAAPAVPAAPDVAAAPAPPASPEPAPAAPAAEAPTPSPAPAPATAAASPAAEPEADPAAAHASGFPFVYPETWSEAARFADLPGWAEDRQDLALKAFRISCRTILAASGPPRTAPRVWQAVREICPRAMALPDPVPAAEARAFFEREFRPVRIARFGERIEADGFLTGYYEPEVLASRERTDAFPAPFHAKPDDLVSARSGSGFDARSGAGRWVNGRFLPYFDRGEIEEGALAGRGLEIAYARDPVDVMFTQIQGSARLRFPDGTTLRIGYAAHNGHRYVPVGRVMIERGIATREQMSMDFIRAWMADNPEPARDVRRQNRSYVFFRVKSELSAEDGPIGAQGVPVTDWRTIAVDRNVHAYGTPVFIDGLLPTGIGETGEPFRRLMVMQDTGSAIVGPARGDLYLGTGLEAGSVAGRIRHRANWFVLLPRSLSPEVAQVPVPEPRP</sequence>
<dbReference type="AlphaFoldDB" id="A0A2T4YXI9"/>
<dbReference type="Pfam" id="PF06725">
    <property type="entry name" value="3D"/>
    <property type="match status" value="1"/>
</dbReference>
<dbReference type="CDD" id="cd14485">
    <property type="entry name" value="mltA_like_LT_A"/>
    <property type="match status" value="1"/>
</dbReference>
<evidence type="ECO:0000256" key="6">
    <source>
        <dbReference type="SAM" id="MobiDB-lite"/>
    </source>
</evidence>
<dbReference type="PANTHER" id="PTHR30124:SF0">
    <property type="entry name" value="MEMBRANE-BOUND LYTIC MUREIN TRANSGLYCOSYLASE A"/>
    <property type="match status" value="1"/>
</dbReference>
<keyword evidence="4" id="KW-0961">Cell wall biogenesis/degradation</keyword>